<name>A0A195B127_9HYME</name>
<keyword evidence="3" id="KW-1185">Reference proteome</keyword>
<dbReference type="EMBL" id="KQ976690">
    <property type="protein sequence ID" value="KYM77995.1"/>
    <property type="molecule type" value="Genomic_DNA"/>
</dbReference>
<accession>A0A195B127</accession>
<protein>
    <submittedName>
        <fullName evidence="2">Uncharacterized protein</fullName>
    </submittedName>
</protein>
<sequence length="209" mass="23284">MVSNLRVANQTAAHQTRLKHGDEFLPDTQLQVSYSANRPSKAPRSVTSSTFSKRSSGSSTNKGHFTPAFKALINAENLSNPNYPDLINPVYAQKEVDSNYAVRTYRLYSVIVGGHHNPRSNIVTIKPAVILHSRGYSCKKKRREMSSLGTNTILTEYPETRMAILAFLVSNFHLVGCNTNVSYITEGASHFCESRTINLFLKYIAIKTV</sequence>
<feature type="compositionally biased region" description="Polar residues" evidence="1">
    <location>
        <begin position="1"/>
        <end position="14"/>
    </location>
</feature>
<organism evidence="2 3">
    <name type="scientific">Atta colombica</name>
    <dbReference type="NCBI Taxonomy" id="520822"/>
    <lineage>
        <taxon>Eukaryota</taxon>
        <taxon>Metazoa</taxon>
        <taxon>Ecdysozoa</taxon>
        <taxon>Arthropoda</taxon>
        <taxon>Hexapoda</taxon>
        <taxon>Insecta</taxon>
        <taxon>Pterygota</taxon>
        <taxon>Neoptera</taxon>
        <taxon>Endopterygota</taxon>
        <taxon>Hymenoptera</taxon>
        <taxon>Apocrita</taxon>
        <taxon>Aculeata</taxon>
        <taxon>Formicoidea</taxon>
        <taxon>Formicidae</taxon>
        <taxon>Myrmicinae</taxon>
        <taxon>Atta</taxon>
    </lineage>
</organism>
<gene>
    <name evidence="2" type="ORF">ALC53_11462</name>
</gene>
<dbReference type="AlphaFoldDB" id="A0A195B127"/>
<evidence type="ECO:0000313" key="3">
    <source>
        <dbReference type="Proteomes" id="UP000078540"/>
    </source>
</evidence>
<dbReference type="Proteomes" id="UP000078540">
    <property type="component" value="Unassembled WGS sequence"/>
</dbReference>
<evidence type="ECO:0000313" key="2">
    <source>
        <dbReference type="EMBL" id="KYM77995.1"/>
    </source>
</evidence>
<proteinExistence type="predicted"/>
<feature type="compositionally biased region" description="Low complexity" evidence="1">
    <location>
        <begin position="45"/>
        <end position="60"/>
    </location>
</feature>
<feature type="compositionally biased region" description="Polar residues" evidence="1">
    <location>
        <begin position="28"/>
        <end position="38"/>
    </location>
</feature>
<feature type="region of interest" description="Disordered" evidence="1">
    <location>
        <begin position="1"/>
        <end position="62"/>
    </location>
</feature>
<reference evidence="2 3" key="1">
    <citation type="submission" date="2015-09" db="EMBL/GenBank/DDBJ databases">
        <title>Atta colombica WGS genome.</title>
        <authorList>
            <person name="Nygaard S."/>
            <person name="Hu H."/>
            <person name="Boomsma J."/>
            <person name="Zhang G."/>
        </authorList>
    </citation>
    <scope>NUCLEOTIDE SEQUENCE [LARGE SCALE GENOMIC DNA]</scope>
    <source>
        <strain evidence="2">Treedump-2</strain>
        <tissue evidence="2">Whole body</tissue>
    </source>
</reference>
<evidence type="ECO:0000256" key="1">
    <source>
        <dbReference type="SAM" id="MobiDB-lite"/>
    </source>
</evidence>